<dbReference type="AlphaFoldDB" id="A0AA38RYL1"/>
<dbReference type="InterPro" id="IPR013320">
    <property type="entry name" value="ConA-like_dom_sf"/>
</dbReference>
<dbReference type="Pfam" id="PF00722">
    <property type="entry name" value="Glyco_hydro_16"/>
    <property type="match status" value="1"/>
</dbReference>
<dbReference type="InterPro" id="IPR050546">
    <property type="entry name" value="Glycosyl_Hydrlase_16"/>
</dbReference>
<comment type="caution">
    <text evidence="3">The sequence shown here is derived from an EMBL/GenBank/DDBJ whole genome shotgun (WGS) entry which is preliminary data.</text>
</comment>
<dbReference type="PANTHER" id="PTHR10963">
    <property type="entry name" value="GLYCOSYL HYDROLASE-RELATED"/>
    <property type="match status" value="1"/>
</dbReference>
<dbReference type="SUPFAM" id="SSF49899">
    <property type="entry name" value="Concanavalin A-like lectins/glucanases"/>
    <property type="match status" value="1"/>
</dbReference>
<gene>
    <name evidence="3" type="ORF">NKR23_g3418</name>
</gene>
<dbReference type="PANTHER" id="PTHR10963:SF68">
    <property type="entry name" value="GLYCOSIDASE CRH1-RELATED"/>
    <property type="match status" value="1"/>
</dbReference>
<dbReference type="Proteomes" id="UP001174694">
    <property type="component" value="Unassembled WGS sequence"/>
</dbReference>
<keyword evidence="1" id="KW-0732">Signal</keyword>
<evidence type="ECO:0000313" key="4">
    <source>
        <dbReference type="Proteomes" id="UP001174694"/>
    </source>
</evidence>
<dbReference type="GO" id="GO:0031505">
    <property type="term" value="P:fungal-type cell wall organization"/>
    <property type="evidence" value="ECO:0007669"/>
    <property type="project" value="TreeGrafter"/>
</dbReference>
<proteinExistence type="predicted"/>
<organism evidence="3 4">
    <name type="scientific">Pleurostoma richardsiae</name>
    <dbReference type="NCBI Taxonomy" id="41990"/>
    <lineage>
        <taxon>Eukaryota</taxon>
        <taxon>Fungi</taxon>
        <taxon>Dikarya</taxon>
        <taxon>Ascomycota</taxon>
        <taxon>Pezizomycotina</taxon>
        <taxon>Sordariomycetes</taxon>
        <taxon>Sordariomycetidae</taxon>
        <taxon>Calosphaeriales</taxon>
        <taxon>Pleurostomataceae</taxon>
        <taxon>Pleurostoma</taxon>
    </lineage>
</organism>
<dbReference type="EMBL" id="JANBVO010000007">
    <property type="protein sequence ID" value="KAJ9150788.1"/>
    <property type="molecule type" value="Genomic_DNA"/>
</dbReference>
<dbReference type="GO" id="GO:0009277">
    <property type="term" value="C:fungal-type cell wall"/>
    <property type="evidence" value="ECO:0007669"/>
    <property type="project" value="TreeGrafter"/>
</dbReference>
<evidence type="ECO:0000313" key="3">
    <source>
        <dbReference type="EMBL" id="KAJ9150788.1"/>
    </source>
</evidence>
<sequence length="361" mass="38168">MIICRAKVAILARILFLLTSSNAQTSTSCNPLDTTCSADTALGKSISVDFTSGASDLFTGSGDPTYGSDGVVLTVSESGDAPTLTSTFYIMFGRVEVSLKAATGDGIVSSLVLLSDDLDEIDAEWMGYDGANLQTMYFDQGVGPSSRLNIVPVANNQEEFIDYALDWTSERIEWIASGTVLRTLEAGNASTSEYPQTPMQVKLGAWSAGDSDTNAEGTVEWAHGPTNYSQGPFNMYVKSIKVTDYSTGNQYEYGDTTGSWKSIVAVDGTINGNLDSVASLSVTATMTATATASNIPTSGIGGIGGGSSTTDVPKGWTMTTSGKVVPSSSVAVKFDVFFNVLHRYLFVSVVQYYFVNADHSC</sequence>
<dbReference type="PROSITE" id="PS51762">
    <property type="entry name" value="GH16_2"/>
    <property type="match status" value="1"/>
</dbReference>
<dbReference type="GO" id="GO:0004553">
    <property type="term" value="F:hydrolase activity, hydrolyzing O-glycosyl compounds"/>
    <property type="evidence" value="ECO:0007669"/>
    <property type="project" value="InterPro"/>
</dbReference>
<dbReference type="GO" id="GO:0016757">
    <property type="term" value="F:glycosyltransferase activity"/>
    <property type="evidence" value="ECO:0007669"/>
    <property type="project" value="TreeGrafter"/>
</dbReference>
<dbReference type="PROSITE" id="PS51257">
    <property type="entry name" value="PROKAR_LIPOPROTEIN"/>
    <property type="match status" value="1"/>
</dbReference>
<feature type="chain" id="PRO_5041233370" evidence="1">
    <location>
        <begin position="24"/>
        <end position="361"/>
    </location>
</feature>
<keyword evidence="4" id="KW-1185">Reference proteome</keyword>
<evidence type="ECO:0000256" key="1">
    <source>
        <dbReference type="SAM" id="SignalP"/>
    </source>
</evidence>
<dbReference type="Gene3D" id="2.60.120.200">
    <property type="match status" value="1"/>
</dbReference>
<feature type="domain" description="GH16" evidence="2">
    <location>
        <begin position="19"/>
        <end position="230"/>
    </location>
</feature>
<reference evidence="3" key="1">
    <citation type="submission" date="2022-07" db="EMBL/GenBank/DDBJ databases">
        <title>Fungi with potential for degradation of polypropylene.</title>
        <authorList>
            <person name="Gostincar C."/>
        </authorList>
    </citation>
    <scope>NUCLEOTIDE SEQUENCE</scope>
    <source>
        <strain evidence="3">EXF-13308</strain>
    </source>
</reference>
<name>A0AA38RYL1_9PEZI</name>
<dbReference type="InterPro" id="IPR000757">
    <property type="entry name" value="Beta-glucanase-like"/>
</dbReference>
<feature type="signal peptide" evidence="1">
    <location>
        <begin position="1"/>
        <end position="23"/>
    </location>
</feature>
<keyword evidence="3" id="KW-0378">Hydrolase</keyword>
<evidence type="ECO:0000259" key="2">
    <source>
        <dbReference type="PROSITE" id="PS51762"/>
    </source>
</evidence>
<dbReference type="GO" id="GO:0005975">
    <property type="term" value="P:carbohydrate metabolic process"/>
    <property type="evidence" value="ECO:0007669"/>
    <property type="project" value="InterPro"/>
</dbReference>
<accession>A0AA38RYL1</accession>
<protein>
    <submittedName>
        <fullName evidence="3">Family 16 glycoside hydrolase</fullName>
    </submittedName>
</protein>